<dbReference type="AlphaFoldDB" id="A0A8S8XF89"/>
<name>A0A8S8XF89_9PROT</name>
<evidence type="ECO:0000313" key="7">
    <source>
        <dbReference type="Proteomes" id="UP000681075"/>
    </source>
</evidence>
<keyword evidence="3 5" id="KW-1133">Transmembrane helix</keyword>
<keyword evidence="4 5" id="KW-0472">Membrane</keyword>
<dbReference type="Pfam" id="PF01124">
    <property type="entry name" value="MAPEG"/>
    <property type="match status" value="1"/>
</dbReference>
<dbReference type="InterPro" id="IPR023352">
    <property type="entry name" value="MAPEG-like_dom_sf"/>
</dbReference>
<organism evidence="6 7">
    <name type="scientific">Roseiterribacter gracilis</name>
    <dbReference type="NCBI Taxonomy" id="2812848"/>
    <lineage>
        <taxon>Bacteria</taxon>
        <taxon>Pseudomonadati</taxon>
        <taxon>Pseudomonadota</taxon>
        <taxon>Alphaproteobacteria</taxon>
        <taxon>Rhodospirillales</taxon>
        <taxon>Roseiterribacteraceae</taxon>
        <taxon>Roseiterribacter</taxon>
    </lineage>
</organism>
<evidence type="ECO:0000256" key="1">
    <source>
        <dbReference type="ARBA" id="ARBA00004370"/>
    </source>
</evidence>
<dbReference type="EMBL" id="BOPV01000001">
    <property type="protein sequence ID" value="GIL40611.1"/>
    <property type="molecule type" value="Genomic_DNA"/>
</dbReference>
<dbReference type="RefSeq" id="WP_420243744.1">
    <property type="nucleotide sequence ID" value="NZ_BOPV01000001.1"/>
</dbReference>
<dbReference type="Gene3D" id="1.20.120.550">
    <property type="entry name" value="Membrane associated eicosanoid/glutathione metabolism-like domain"/>
    <property type="match status" value="1"/>
</dbReference>
<sequence length="145" mass="16043">MNKIALVWPAAALALLSFIVMMIMARRRFAAVKSGALPAGYFRTYRGAEPPDACVQAARHYENLFELPVLFYALIAILLAIPFFDYALLLLAWAYVAARLVQAVIHLGSNNVSMRFYAFLVSSLVLMTMWGYAAVKLAVRGAPLL</sequence>
<dbReference type="Proteomes" id="UP000681075">
    <property type="component" value="Unassembled WGS sequence"/>
</dbReference>
<keyword evidence="2 5" id="KW-0812">Transmembrane</keyword>
<comment type="subcellular location">
    <subcellularLocation>
        <location evidence="1">Membrane</location>
    </subcellularLocation>
</comment>
<evidence type="ECO:0000256" key="2">
    <source>
        <dbReference type="ARBA" id="ARBA00022692"/>
    </source>
</evidence>
<dbReference type="InterPro" id="IPR001129">
    <property type="entry name" value="Membr-assoc_MAPEG"/>
</dbReference>
<evidence type="ECO:0008006" key="8">
    <source>
        <dbReference type="Google" id="ProtNLM"/>
    </source>
</evidence>
<keyword evidence="7" id="KW-1185">Reference proteome</keyword>
<comment type="caution">
    <text evidence="6">The sequence shown here is derived from an EMBL/GenBank/DDBJ whole genome shotgun (WGS) entry which is preliminary data.</text>
</comment>
<accession>A0A8S8XF89</accession>
<protein>
    <recommendedName>
        <fullName evidence="8">MAPEG family protein</fullName>
    </recommendedName>
</protein>
<feature type="transmembrane region" description="Helical" evidence="5">
    <location>
        <begin position="116"/>
        <end position="135"/>
    </location>
</feature>
<gene>
    <name evidence="6" type="ORF">TMPK1_28480</name>
</gene>
<dbReference type="GO" id="GO:0016020">
    <property type="term" value="C:membrane"/>
    <property type="evidence" value="ECO:0007669"/>
    <property type="project" value="UniProtKB-SubCell"/>
</dbReference>
<reference evidence="6" key="1">
    <citation type="submission" date="2021-02" db="EMBL/GenBank/DDBJ databases">
        <title>Genome sequence of Rhodospirillales sp. strain TMPK1 isolated from soil.</title>
        <authorList>
            <person name="Nakai R."/>
            <person name="Kusada H."/>
            <person name="Tamaki H."/>
        </authorList>
    </citation>
    <scope>NUCLEOTIDE SEQUENCE</scope>
    <source>
        <strain evidence="6">TMPK1</strain>
    </source>
</reference>
<feature type="transmembrane region" description="Helical" evidence="5">
    <location>
        <begin position="6"/>
        <end position="25"/>
    </location>
</feature>
<evidence type="ECO:0000256" key="4">
    <source>
        <dbReference type="ARBA" id="ARBA00023136"/>
    </source>
</evidence>
<evidence type="ECO:0000256" key="5">
    <source>
        <dbReference type="SAM" id="Phobius"/>
    </source>
</evidence>
<evidence type="ECO:0000256" key="3">
    <source>
        <dbReference type="ARBA" id="ARBA00022989"/>
    </source>
</evidence>
<proteinExistence type="predicted"/>
<dbReference type="SUPFAM" id="SSF161084">
    <property type="entry name" value="MAPEG domain-like"/>
    <property type="match status" value="1"/>
</dbReference>
<evidence type="ECO:0000313" key="6">
    <source>
        <dbReference type="EMBL" id="GIL40611.1"/>
    </source>
</evidence>
<feature type="transmembrane region" description="Helical" evidence="5">
    <location>
        <begin position="69"/>
        <end position="96"/>
    </location>
</feature>